<organism evidence="2 3">
    <name type="scientific">Dreissena polymorpha</name>
    <name type="common">Zebra mussel</name>
    <name type="synonym">Mytilus polymorpha</name>
    <dbReference type="NCBI Taxonomy" id="45954"/>
    <lineage>
        <taxon>Eukaryota</taxon>
        <taxon>Metazoa</taxon>
        <taxon>Spiralia</taxon>
        <taxon>Lophotrochozoa</taxon>
        <taxon>Mollusca</taxon>
        <taxon>Bivalvia</taxon>
        <taxon>Autobranchia</taxon>
        <taxon>Heteroconchia</taxon>
        <taxon>Euheterodonta</taxon>
        <taxon>Imparidentia</taxon>
        <taxon>Neoheterodontei</taxon>
        <taxon>Myida</taxon>
        <taxon>Dreissenoidea</taxon>
        <taxon>Dreissenidae</taxon>
        <taxon>Dreissena</taxon>
    </lineage>
</organism>
<feature type="region of interest" description="Disordered" evidence="1">
    <location>
        <begin position="1"/>
        <end position="24"/>
    </location>
</feature>
<dbReference type="AlphaFoldDB" id="A0A9D4C8W2"/>
<reference evidence="2" key="2">
    <citation type="submission" date="2020-11" db="EMBL/GenBank/DDBJ databases">
        <authorList>
            <person name="McCartney M.A."/>
            <person name="Auch B."/>
            <person name="Kono T."/>
            <person name="Mallez S."/>
            <person name="Becker A."/>
            <person name="Gohl D.M."/>
            <person name="Silverstein K.A.T."/>
            <person name="Koren S."/>
            <person name="Bechman K.B."/>
            <person name="Herman A."/>
            <person name="Abrahante J.E."/>
            <person name="Garbe J."/>
        </authorList>
    </citation>
    <scope>NUCLEOTIDE SEQUENCE</scope>
    <source>
        <strain evidence="2">Duluth1</strain>
        <tissue evidence="2">Whole animal</tissue>
    </source>
</reference>
<dbReference type="EMBL" id="JAIWYP010000013">
    <property type="protein sequence ID" value="KAH3719395.1"/>
    <property type="molecule type" value="Genomic_DNA"/>
</dbReference>
<sequence>MTRNATDMSATITLSRRKGTGSGHPLWMRTLEEKYQKLHKKIIENTGNARFSNSVGRSVYDGRISQALKRYKTIANKSLRKVNEINGQDESNVNSDNEIVDLPPNISNENSPNQYLDNCDTNIVDNEMCANCEEGVDNNSKSKSASPICDQTVEVHRAQSEASDVSKHHENHEKSLNETEVILKVVDTENYTIGCDKDTDFVPTPQAVPRLKFDKSENKIERGADIAKPSRYDRKNLKTSISRTSKITSKSCPAKIQNQVNRNHGQKTLLTSRSKSVNRHKMFTPMSAEAKHAITETIQEMNITASSQTDGEVNFVPIRSRTCVRNWHTPKRTKELLNYRVVLDSTAERLANIDCDGVNLNSAEKQNSGNGGSCRSSAGSGTLSSARGLGEAKLPDILSGSARDRYQGKKQSYILPGIGKYRISHDEPVFEITPPGFDSRYNDVMPHEERESETPPPDIRQRAIDKCSAWLIKYNK</sequence>
<feature type="region of interest" description="Disordered" evidence="1">
    <location>
        <begin position="363"/>
        <end position="387"/>
    </location>
</feature>
<comment type="caution">
    <text evidence="2">The sequence shown here is derived from an EMBL/GenBank/DDBJ whole genome shotgun (WGS) entry which is preliminary data.</text>
</comment>
<gene>
    <name evidence="2" type="ORF">DPMN_062227</name>
</gene>
<evidence type="ECO:0000256" key="1">
    <source>
        <dbReference type="SAM" id="MobiDB-lite"/>
    </source>
</evidence>
<accession>A0A9D4C8W2</accession>
<proteinExistence type="predicted"/>
<feature type="compositionally biased region" description="Polar residues" evidence="1">
    <location>
        <begin position="363"/>
        <end position="385"/>
    </location>
</feature>
<reference evidence="2" key="1">
    <citation type="journal article" date="2019" name="bioRxiv">
        <title>The Genome of the Zebra Mussel, Dreissena polymorpha: A Resource for Invasive Species Research.</title>
        <authorList>
            <person name="McCartney M.A."/>
            <person name="Auch B."/>
            <person name="Kono T."/>
            <person name="Mallez S."/>
            <person name="Zhang Y."/>
            <person name="Obille A."/>
            <person name="Becker A."/>
            <person name="Abrahante J.E."/>
            <person name="Garbe J."/>
            <person name="Badalamenti J.P."/>
            <person name="Herman A."/>
            <person name="Mangelson H."/>
            <person name="Liachko I."/>
            <person name="Sullivan S."/>
            <person name="Sone E.D."/>
            <person name="Koren S."/>
            <person name="Silverstein K.A.T."/>
            <person name="Beckman K.B."/>
            <person name="Gohl D.M."/>
        </authorList>
    </citation>
    <scope>NUCLEOTIDE SEQUENCE</scope>
    <source>
        <strain evidence="2">Duluth1</strain>
        <tissue evidence="2">Whole animal</tissue>
    </source>
</reference>
<keyword evidence="3" id="KW-1185">Reference proteome</keyword>
<name>A0A9D4C8W2_DREPO</name>
<protein>
    <submittedName>
        <fullName evidence="2">Uncharacterized protein</fullName>
    </submittedName>
</protein>
<dbReference type="Proteomes" id="UP000828390">
    <property type="component" value="Unassembled WGS sequence"/>
</dbReference>
<evidence type="ECO:0000313" key="3">
    <source>
        <dbReference type="Proteomes" id="UP000828390"/>
    </source>
</evidence>
<feature type="compositionally biased region" description="Polar residues" evidence="1">
    <location>
        <begin position="1"/>
        <end position="14"/>
    </location>
</feature>
<evidence type="ECO:0000313" key="2">
    <source>
        <dbReference type="EMBL" id="KAH3719395.1"/>
    </source>
</evidence>
<dbReference type="OrthoDB" id="6157320at2759"/>